<comment type="caution">
    <text evidence="9">The sequence shown here is derived from an EMBL/GenBank/DDBJ whole genome shotgun (WGS) entry which is preliminary data.</text>
</comment>
<keyword evidence="3" id="KW-0132">Cell division</keyword>
<dbReference type="InParanoid" id="A0A4V1M353"/>
<dbReference type="GO" id="GO:0005634">
    <property type="term" value="C:nucleus"/>
    <property type="evidence" value="ECO:0007669"/>
    <property type="project" value="UniProtKB-SubCell"/>
</dbReference>
<gene>
    <name evidence="9" type="ORF">M231_07043</name>
</gene>
<proteinExistence type="inferred from homology"/>
<keyword evidence="5" id="KW-0159">Chromosome partition</keyword>
<dbReference type="PANTHER" id="PTHR21394">
    <property type="entry name" value="MAU2 CHROMATID COHESION FACTOR HOMOLOG"/>
    <property type="match status" value="1"/>
</dbReference>
<dbReference type="Proteomes" id="UP000289152">
    <property type="component" value="Unassembled WGS sequence"/>
</dbReference>
<organism evidence="9 10">
    <name type="scientific">Tremella mesenterica</name>
    <name type="common">Jelly fungus</name>
    <dbReference type="NCBI Taxonomy" id="5217"/>
    <lineage>
        <taxon>Eukaryota</taxon>
        <taxon>Fungi</taxon>
        <taxon>Dikarya</taxon>
        <taxon>Basidiomycota</taxon>
        <taxon>Agaricomycotina</taxon>
        <taxon>Tremellomycetes</taxon>
        <taxon>Tremellales</taxon>
        <taxon>Tremellaceae</taxon>
        <taxon>Tremella</taxon>
    </lineage>
</organism>
<dbReference type="OrthoDB" id="5565328at2759"/>
<dbReference type="AlphaFoldDB" id="A0A4V1M353"/>
<dbReference type="VEuPathDB" id="FungiDB:TREMEDRAFT_31472"/>
<evidence type="ECO:0008006" key="11">
    <source>
        <dbReference type="Google" id="ProtNLM"/>
    </source>
</evidence>
<evidence type="ECO:0000256" key="5">
    <source>
        <dbReference type="ARBA" id="ARBA00022829"/>
    </source>
</evidence>
<dbReference type="Pfam" id="PF10345">
    <property type="entry name" value="Cohesin_load"/>
    <property type="match status" value="1"/>
</dbReference>
<evidence type="ECO:0000256" key="1">
    <source>
        <dbReference type="ARBA" id="ARBA00004123"/>
    </source>
</evidence>
<dbReference type="GO" id="GO:0007064">
    <property type="term" value="P:mitotic sister chromatid cohesion"/>
    <property type="evidence" value="ECO:0007669"/>
    <property type="project" value="InterPro"/>
</dbReference>
<evidence type="ECO:0000256" key="7">
    <source>
        <dbReference type="ARBA" id="ARBA00023306"/>
    </source>
</evidence>
<feature type="region of interest" description="Disordered" evidence="8">
    <location>
        <begin position="1"/>
        <end position="27"/>
    </location>
</feature>
<comment type="subcellular location">
    <subcellularLocation>
        <location evidence="1">Nucleus</location>
    </subcellularLocation>
</comment>
<evidence type="ECO:0000256" key="8">
    <source>
        <dbReference type="SAM" id="MobiDB-lite"/>
    </source>
</evidence>
<reference evidence="9 10" key="1">
    <citation type="submission" date="2016-06" db="EMBL/GenBank/DDBJ databases">
        <title>Evolution of pathogenesis and genome organization in the Tremellales.</title>
        <authorList>
            <person name="Cuomo C."/>
            <person name="Litvintseva A."/>
            <person name="Heitman J."/>
            <person name="Chen Y."/>
            <person name="Sun S."/>
            <person name="Springer D."/>
            <person name="Dromer F."/>
            <person name="Young S."/>
            <person name="Zeng Q."/>
            <person name="Chapman S."/>
            <person name="Gujja S."/>
            <person name="Saif S."/>
            <person name="Birren B."/>
        </authorList>
    </citation>
    <scope>NUCLEOTIDE SEQUENCE [LARGE SCALE GENOMIC DNA]</scope>
    <source>
        <strain evidence="9 10">ATCC 28783</strain>
    </source>
</reference>
<evidence type="ECO:0000256" key="2">
    <source>
        <dbReference type="ARBA" id="ARBA00008585"/>
    </source>
</evidence>
<name>A0A4V1M353_TREME</name>
<keyword evidence="7" id="KW-0131">Cell cycle</keyword>
<evidence type="ECO:0000256" key="3">
    <source>
        <dbReference type="ARBA" id="ARBA00022618"/>
    </source>
</evidence>
<evidence type="ECO:0000313" key="9">
    <source>
        <dbReference type="EMBL" id="RXK35670.1"/>
    </source>
</evidence>
<evidence type="ECO:0000256" key="6">
    <source>
        <dbReference type="ARBA" id="ARBA00023242"/>
    </source>
</evidence>
<sequence>MSPTPTKRPSSHLHTHSPSGPWTEKRRRISPLPLGVGELGNDVLEFPPTSAHLYYLAHSAHQASHTHLQQVFVPSWVVTPPHEAAPLHNLSSSTSSDNHVFTQDTQALDKAFGLLLLALDLLQVGLANKSLSDRDKVVFGHEFVLVGIKVLAACKNGSRGRSNVKGKGRQGLADLIDLKKLVDDVQDCVGHTAESCSHGHRQMTQVLRTARVRLCFTHRFWHRLSHDLDALQSSLDTVGSASDTAAAASWSTTLRVQYLLLKALWEGRRGNDSAVKGILKEVYRLMDEATEKGSLVDLRANGGVCRIEFPGQSAEAQQSILIQLTPPNLLYMCTHLFTVIARRDLLGSASTCKNLVHPQRMLEAQLSARAEDMWDIGFSPWHGVHEADQMRHEVLKICAEASLELGSALMFRSQYEEIDRLLNELIDFLRSNHLTEELFPHLCLLVAQYAHAVGSNVAAERYYQACRALVLPGSEFSLAVEIGILGVTGTLEGLQSQRSRRDRVLKAVEACKGSSSAAFNALGCLVASLTDENPLVAKKHLSTAYEIAQRSNDNLLRCLIFAFTTSSHHYGGRDRILKQLETGRDLAHWLGGKDRQDQVGQIPLGVWFAVKLQALHRQDENKEADLEARGRIESHLKRLQEVSAWSAVRFSEGTT</sequence>
<dbReference type="InterPro" id="IPR019440">
    <property type="entry name" value="MAU2"/>
</dbReference>
<evidence type="ECO:0000313" key="10">
    <source>
        <dbReference type="Proteomes" id="UP000289152"/>
    </source>
</evidence>
<dbReference type="GO" id="GO:0051301">
    <property type="term" value="P:cell division"/>
    <property type="evidence" value="ECO:0007669"/>
    <property type="project" value="UniProtKB-KW"/>
</dbReference>
<dbReference type="EMBL" id="SDIL01000126">
    <property type="protein sequence ID" value="RXK35670.1"/>
    <property type="molecule type" value="Genomic_DNA"/>
</dbReference>
<keyword evidence="6" id="KW-0539">Nucleus</keyword>
<comment type="similarity">
    <text evidence="2">Belongs to the SCC4/mau-2 family.</text>
</comment>
<dbReference type="GO" id="GO:0007059">
    <property type="term" value="P:chromosome segregation"/>
    <property type="evidence" value="ECO:0007669"/>
    <property type="project" value="UniProtKB-KW"/>
</dbReference>
<protein>
    <recommendedName>
        <fullName evidence="11">Cohesin loading factor</fullName>
    </recommendedName>
</protein>
<keyword evidence="10" id="KW-1185">Reference proteome</keyword>
<evidence type="ECO:0000256" key="4">
    <source>
        <dbReference type="ARBA" id="ARBA00022776"/>
    </source>
</evidence>
<keyword evidence="4" id="KW-0498">Mitosis</keyword>
<accession>A0A4V1M353</accession>